<evidence type="ECO:0000313" key="3">
    <source>
        <dbReference type="Proteomes" id="UP001229421"/>
    </source>
</evidence>
<name>A0AAD8PA86_TARER</name>
<accession>A0AAD8PA86</accession>
<dbReference type="Proteomes" id="UP001229421">
    <property type="component" value="Unassembled WGS sequence"/>
</dbReference>
<organism evidence="2 3">
    <name type="scientific">Tagetes erecta</name>
    <name type="common">African marigold</name>
    <dbReference type="NCBI Taxonomy" id="13708"/>
    <lineage>
        <taxon>Eukaryota</taxon>
        <taxon>Viridiplantae</taxon>
        <taxon>Streptophyta</taxon>
        <taxon>Embryophyta</taxon>
        <taxon>Tracheophyta</taxon>
        <taxon>Spermatophyta</taxon>
        <taxon>Magnoliopsida</taxon>
        <taxon>eudicotyledons</taxon>
        <taxon>Gunneridae</taxon>
        <taxon>Pentapetalae</taxon>
        <taxon>asterids</taxon>
        <taxon>campanulids</taxon>
        <taxon>Asterales</taxon>
        <taxon>Asteraceae</taxon>
        <taxon>Asteroideae</taxon>
        <taxon>Heliantheae alliance</taxon>
        <taxon>Tageteae</taxon>
        <taxon>Tagetes</taxon>
    </lineage>
</organism>
<protein>
    <submittedName>
        <fullName evidence="2">Uncharacterized protein</fullName>
    </submittedName>
</protein>
<proteinExistence type="predicted"/>
<evidence type="ECO:0000313" key="2">
    <source>
        <dbReference type="EMBL" id="KAK1439263.1"/>
    </source>
</evidence>
<feature type="compositionally biased region" description="Basic residues" evidence="1">
    <location>
        <begin position="10"/>
        <end position="24"/>
    </location>
</feature>
<feature type="region of interest" description="Disordered" evidence="1">
    <location>
        <begin position="1"/>
        <end position="24"/>
    </location>
</feature>
<keyword evidence="3" id="KW-1185">Reference proteome</keyword>
<feature type="compositionally biased region" description="Gly residues" evidence="1">
    <location>
        <begin position="39"/>
        <end position="49"/>
    </location>
</feature>
<feature type="region of interest" description="Disordered" evidence="1">
    <location>
        <begin position="39"/>
        <end position="93"/>
    </location>
</feature>
<comment type="caution">
    <text evidence="2">The sequence shown here is derived from an EMBL/GenBank/DDBJ whole genome shotgun (WGS) entry which is preliminary data.</text>
</comment>
<dbReference type="AlphaFoldDB" id="A0AAD8PA86"/>
<evidence type="ECO:0000256" key="1">
    <source>
        <dbReference type="SAM" id="MobiDB-lite"/>
    </source>
</evidence>
<dbReference type="EMBL" id="JAUHHV010000001">
    <property type="protein sequence ID" value="KAK1439263.1"/>
    <property type="molecule type" value="Genomic_DNA"/>
</dbReference>
<sequence length="93" mass="9938">MPGGGAVGVKKVKKEAVKKKTQRKSRFKMVVIHGGFLNKGGGLRSGGGNSCRRSKDRQPSVALKARNSHMQADGHTDPGISNCQTPLLLREAK</sequence>
<gene>
    <name evidence="2" type="ORF">QVD17_05079</name>
</gene>
<reference evidence="2" key="1">
    <citation type="journal article" date="2023" name="bioRxiv">
        <title>Improved chromosome-level genome assembly for marigold (Tagetes erecta).</title>
        <authorList>
            <person name="Jiang F."/>
            <person name="Yuan L."/>
            <person name="Wang S."/>
            <person name="Wang H."/>
            <person name="Xu D."/>
            <person name="Wang A."/>
            <person name="Fan W."/>
        </authorList>
    </citation>
    <scope>NUCLEOTIDE SEQUENCE</scope>
    <source>
        <strain evidence="2">WSJ</strain>
        <tissue evidence="2">Leaf</tissue>
    </source>
</reference>